<evidence type="ECO:0000256" key="4">
    <source>
        <dbReference type="ARBA" id="ARBA00022490"/>
    </source>
</evidence>
<dbReference type="Gene3D" id="2.30.30.40">
    <property type="entry name" value="SH3 Domains"/>
    <property type="match status" value="1"/>
</dbReference>
<evidence type="ECO:0000256" key="5">
    <source>
        <dbReference type="ARBA" id="ARBA00022801"/>
    </source>
</evidence>
<evidence type="ECO:0000259" key="10">
    <source>
        <dbReference type="PROSITE" id="PS51182"/>
    </source>
</evidence>
<dbReference type="InterPro" id="IPR029023">
    <property type="entry name" value="Tensin_phosphatase"/>
</dbReference>
<evidence type="ECO:0000256" key="7">
    <source>
        <dbReference type="SAM" id="MobiDB-lite"/>
    </source>
</evidence>
<feature type="compositionally biased region" description="Low complexity" evidence="7">
    <location>
        <begin position="731"/>
        <end position="742"/>
    </location>
</feature>
<dbReference type="InterPro" id="IPR051281">
    <property type="entry name" value="Dual-spec_lipid-protein_phosph"/>
</dbReference>
<feature type="domain" description="Phosphatase tensin-type" evidence="9">
    <location>
        <begin position="25"/>
        <end position="239"/>
    </location>
</feature>
<protein>
    <recommendedName>
        <fullName evidence="2">protein-serine/threonine phosphatase</fullName>
        <ecNumber evidence="2">3.1.3.16</ecNumber>
    </recommendedName>
</protein>
<feature type="compositionally biased region" description="Pro residues" evidence="7">
    <location>
        <begin position="850"/>
        <end position="872"/>
    </location>
</feature>
<dbReference type="PANTHER" id="PTHR12305:SF81">
    <property type="entry name" value="PHOSPHATIDYLINOSITOL 3,4,5-TRISPHOSPHATE 3-PHOSPHATASE AND DUAL-SPECIFICITY PROTEIN PHOSPHATASE PTEN"/>
    <property type="match status" value="1"/>
</dbReference>
<keyword evidence="3 6" id="KW-0728">SH3 domain</keyword>
<dbReference type="CDD" id="cd14497">
    <property type="entry name" value="PTP_PTEN-like"/>
    <property type="match status" value="1"/>
</dbReference>
<feature type="compositionally biased region" description="Acidic residues" evidence="7">
    <location>
        <begin position="706"/>
        <end position="723"/>
    </location>
</feature>
<feature type="compositionally biased region" description="Low complexity" evidence="7">
    <location>
        <begin position="1008"/>
        <end position="1028"/>
    </location>
</feature>
<evidence type="ECO:0000313" key="12">
    <source>
        <dbReference type="Proteomes" id="UP001141327"/>
    </source>
</evidence>
<dbReference type="Pfam" id="PF10409">
    <property type="entry name" value="PTEN_C2"/>
    <property type="match status" value="1"/>
</dbReference>
<dbReference type="InterPro" id="IPR001452">
    <property type="entry name" value="SH3_domain"/>
</dbReference>
<dbReference type="Gene3D" id="2.60.40.1110">
    <property type="match status" value="1"/>
</dbReference>
<dbReference type="SUPFAM" id="SSF52799">
    <property type="entry name" value="(Phosphotyrosine protein) phosphatases II"/>
    <property type="match status" value="1"/>
</dbReference>
<dbReference type="SUPFAM" id="SSF50044">
    <property type="entry name" value="SH3-domain"/>
    <property type="match status" value="1"/>
</dbReference>
<feature type="region of interest" description="Disordered" evidence="7">
    <location>
        <begin position="706"/>
        <end position="1164"/>
    </location>
</feature>
<evidence type="ECO:0000256" key="1">
    <source>
        <dbReference type="ARBA" id="ARBA00004496"/>
    </source>
</evidence>
<dbReference type="InterPro" id="IPR035892">
    <property type="entry name" value="C2_domain_sf"/>
</dbReference>
<dbReference type="PROSITE" id="PS51181">
    <property type="entry name" value="PPASE_TENSIN"/>
    <property type="match status" value="1"/>
</dbReference>
<keyword evidence="5" id="KW-0378">Hydrolase</keyword>
<feature type="compositionally biased region" description="Basic residues" evidence="7">
    <location>
        <begin position="1143"/>
        <end position="1154"/>
    </location>
</feature>
<evidence type="ECO:0000256" key="3">
    <source>
        <dbReference type="ARBA" id="ARBA00022443"/>
    </source>
</evidence>
<dbReference type="PROSITE" id="PS51182">
    <property type="entry name" value="C2_TENSIN"/>
    <property type="match status" value="1"/>
</dbReference>
<dbReference type="SMART" id="SM00326">
    <property type="entry name" value="SH3"/>
    <property type="match status" value="1"/>
</dbReference>
<feature type="compositionally biased region" description="Low complexity" evidence="7">
    <location>
        <begin position="838"/>
        <end position="849"/>
    </location>
</feature>
<proteinExistence type="predicted"/>
<evidence type="ECO:0000256" key="6">
    <source>
        <dbReference type="PROSITE-ProRule" id="PRU00192"/>
    </source>
</evidence>
<comment type="caution">
    <text evidence="11">The sequence shown here is derived from an EMBL/GenBank/DDBJ whole genome shotgun (WGS) entry which is preliminary data.</text>
</comment>
<name>A0ABQ8UWC0_9EUKA</name>
<evidence type="ECO:0000256" key="2">
    <source>
        <dbReference type="ARBA" id="ARBA00013081"/>
    </source>
</evidence>
<feature type="region of interest" description="Disordered" evidence="7">
    <location>
        <begin position="604"/>
        <end position="647"/>
    </location>
</feature>
<dbReference type="SUPFAM" id="SSF49562">
    <property type="entry name" value="C2 domain (Calcium/lipid-binding domain, CaLB)"/>
    <property type="match status" value="1"/>
</dbReference>
<dbReference type="Gene3D" id="3.90.190.10">
    <property type="entry name" value="Protein tyrosine phosphatase superfamily"/>
    <property type="match status" value="1"/>
</dbReference>
<organism evidence="11 12">
    <name type="scientific">Paratrimastix pyriformis</name>
    <dbReference type="NCBI Taxonomy" id="342808"/>
    <lineage>
        <taxon>Eukaryota</taxon>
        <taxon>Metamonada</taxon>
        <taxon>Preaxostyla</taxon>
        <taxon>Paratrimastigidae</taxon>
        <taxon>Paratrimastix</taxon>
    </lineage>
</organism>
<dbReference type="EMBL" id="JAPMOS010000004">
    <property type="protein sequence ID" value="KAJ4462047.1"/>
    <property type="molecule type" value="Genomic_DNA"/>
</dbReference>
<feature type="compositionally biased region" description="Pro residues" evidence="7">
    <location>
        <begin position="614"/>
        <end position="625"/>
    </location>
</feature>
<dbReference type="PROSITE" id="PS50002">
    <property type="entry name" value="SH3"/>
    <property type="match status" value="1"/>
</dbReference>
<feature type="region of interest" description="Disordered" evidence="7">
    <location>
        <begin position="448"/>
        <end position="554"/>
    </location>
</feature>
<dbReference type="Proteomes" id="UP001141327">
    <property type="component" value="Unassembled WGS sequence"/>
</dbReference>
<comment type="subcellular location">
    <subcellularLocation>
        <location evidence="1">Cytoplasm</location>
    </subcellularLocation>
</comment>
<evidence type="ECO:0000313" key="11">
    <source>
        <dbReference type="EMBL" id="KAJ4462047.1"/>
    </source>
</evidence>
<dbReference type="InterPro" id="IPR014020">
    <property type="entry name" value="Tensin_C2-dom"/>
</dbReference>
<dbReference type="PANTHER" id="PTHR12305">
    <property type="entry name" value="PHOSPHATASE WITH HOMOLOGY TO TENSIN"/>
    <property type="match status" value="1"/>
</dbReference>
<accession>A0ABQ8UWC0</accession>
<dbReference type="SMART" id="SM01326">
    <property type="entry name" value="PTEN_C2"/>
    <property type="match status" value="1"/>
</dbReference>
<keyword evidence="12" id="KW-1185">Reference proteome</keyword>
<dbReference type="CDD" id="cd00174">
    <property type="entry name" value="SH3"/>
    <property type="match status" value="1"/>
</dbReference>
<gene>
    <name evidence="11" type="ORF">PAPYR_1212</name>
</gene>
<sequence length="1185" mass="123148">MQGIFNSVRKQITKLQKKQHTEITSVVDGETKVLDLSYILPNLIAMSFPDSGIGTIYRNNQDDVVAFFEQKHRDHFLIFNLAEEQYDDEKFKHRVRCFPFPDHHSPPLELIFRIVTAMTSYLDANKENVIAVHCLVWPKPLPPASPHPSTTAGGIHLQAGKGRTGTICSCYLLYKGLRAILRPQRGAPPVCTAPVVLGNLTMSPVPDFAGWSWKGIRPYAQVLLQRRVVRLSSSAEELREYPVESAGKIVLPLWVRVQGDVLIRVLHHSKGRLGGTIQTTDQLAFRMAFHTGFLQPGVWRLRQADLDEACKDTHHKKSAPPAASPTPFWGPAFMPRSPVRRSLMDACPSLVGGLHAPLPSGAPWLVLAHRWWVVFMPRSPALGAGRRRFPAGFTVELEILPASAMEDPPLGAAPVATPAPAPAVAQATPGTALSAAATSLSTAAAAASNMLLSSSPPSSPEEGADPERSRPSTPPPLGGGSHPGAPRPPSVRYPAGSPHGPATATATATSGQWAGAPRPPSVRLTSAAAVATSPRLAHPSVAMPPPGPHHPRSYEGISVPLPPMRYASGAVHPPIYAPSIQYQWGLLKTHVELVDSLPAAPQPHNVKPYTTATPPVPMPPRPGRPGRPGAHVAGGAHPGPGRGREGGPVLRAVAVADFTGTAEDELTFAAGDRLAVLIPDVDDSGWAYASLGGTLGLCPSTYLAMEDEDEPDEEDEAPEEPEPEQSPFDEGPSAGASPAAPGGSPPLHPSAEPAADGTAGPLAPHDEGPDRTSPAPVLAARHHDGAPLPPRPLPTSFEAEGAPSGGGGGAFHVAPPTQVAFSAGGAVAPPLLPPLRRPMPWTARGHLPGPGAPAPAHLPPRPVVVADPPAPGPEEATAPSARRGLPDPPAYFRHQDHPAGTKQPLPQPQQPPHPDGLVDLFPASMALFDSRPPPMASPPPLSSSPRPSGDLFPARSGSPFLHSPLADGAASPPRPSAAMSPHSPLVGTTTRPDEEHEEEEEAGGGEPGAPSEATAGDVAASGAAGPTVASPPRPPASPGSPPAGRPSPTASPHPPSSSCPGSPPQPVRADVALADPLTVIASCPPAPMPPPPCPSASLAPVPPPSTTPVPPPPLAPVPPAPQPLAPDPAADVGGHGDEEPAGGRKKKKKKKKQRAPTNADLFVPLCELLKRDADAPGPPASEDND</sequence>
<dbReference type="InterPro" id="IPR029021">
    <property type="entry name" value="Prot-tyrosine_phosphatase-like"/>
</dbReference>
<keyword evidence="4" id="KW-0963">Cytoplasm</keyword>
<dbReference type="Pfam" id="PF14604">
    <property type="entry name" value="SH3_9"/>
    <property type="match status" value="1"/>
</dbReference>
<feature type="compositionally biased region" description="Pro residues" evidence="7">
    <location>
        <begin position="1084"/>
        <end position="1126"/>
    </location>
</feature>
<evidence type="ECO:0000259" key="8">
    <source>
        <dbReference type="PROSITE" id="PS50002"/>
    </source>
</evidence>
<dbReference type="InterPro" id="IPR036028">
    <property type="entry name" value="SH3-like_dom_sf"/>
</dbReference>
<feature type="compositionally biased region" description="Pro residues" evidence="7">
    <location>
        <begin position="905"/>
        <end position="914"/>
    </location>
</feature>
<evidence type="ECO:0000259" key="9">
    <source>
        <dbReference type="PROSITE" id="PS51181"/>
    </source>
</evidence>
<feature type="domain" description="C2 tensin-type" evidence="10">
    <location>
        <begin position="192"/>
        <end position="332"/>
    </location>
</feature>
<feature type="domain" description="SH3" evidence="8">
    <location>
        <begin position="647"/>
        <end position="708"/>
    </location>
</feature>
<feature type="compositionally biased region" description="Low complexity" evidence="7">
    <location>
        <begin position="494"/>
        <end position="516"/>
    </location>
</feature>
<reference evidence="11" key="1">
    <citation type="journal article" date="2022" name="bioRxiv">
        <title>Genomics of Preaxostyla Flagellates Illuminates Evolutionary Transitions and the Path Towards Mitochondrial Loss.</title>
        <authorList>
            <person name="Novak L.V.F."/>
            <person name="Treitli S.C."/>
            <person name="Pyrih J."/>
            <person name="Halakuc P."/>
            <person name="Pipaliya S.V."/>
            <person name="Vacek V."/>
            <person name="Brzon O."/>
            <person name="Soukal P."/>
            <person name="Eme L."/>
            <person name="Dacks J.B."/>
            <person name="Karnkowska A."/>
            <person name="Elias M."/>
            <person name="Hampl V."/>
        </authorList>
    </citation>
    <scope>NUCLEOTIDE SEQUENCE</scope>
    <source>
        <strain evidence="11">RCP-MX</strain>
    </source>
</reference>
<feature type="compositionally biased region" description="Pro residues" evidence="7">
    <location>
        <begin position="1029"/>
        <end position="1066"/>
    </location>
</feature>
<dbReference type="EC" id="3.1.3.16" evidence="2"/>
<feature type="compositionally biased region" description="Pro residues" evidence="7">
    <location>
        <begin position="931"/>
        <end position="942"/>
    </location>
</feature>